<proteinExistence type="predicted"/>
<keyword evidence="2" id="KW-0472">Membrane</keyword>
<evidence type="ECO:0000313" key="4">
    <source>
        <dbReference type="Proteomes" id="UP001165090"/>
    </source>
</evidence>
<organism evidence="3 4">
    <name type="scientific">Volvox africanus</name>
    <dbReference type="NCBI Taxonomy" id="51714"/>
    <lineage>
        <taxon>Eukaryota</taxon>
        <taxon>Viridiplantae</taxon>
        <taxon>Chlorophyta</taxon>
        <taxon>core chlorophytes</taxon>
        <taxon>Chlorophyceae</taxon>
        <taxon>CS clade</taxon>
        <taxon>Chlamydomonadales</taxon>
        <taxon>Volvocaceae</taxon>
        <taxon>Volvox</taxon>
    </lineage>
</organism>
<name>A0ABQ5SNX1_9CHLO</name>
<keyword evidence="2" id="KW-1133">Transmembrane helix</keyword>
<feature type="transmembrane region" description="Helical" evidence="2">
    <location>
        <begin position="88"/>
        <end position="109"/>
    </location>
</feature>
<gene>
    <name evidence="3" type="ORF">VaNZ11_017017</name>
</gene>
<reference evidence="3 4" key="1">
    <citation type="journal article" date="2023" name="IScience">
        <title>Expanded male sex-determining region conserved during the evolution of homothallism in the green alga Volvox.</title>
        <authorList>
            <person name="Yamamoto K."/>
            <person name="Matsuzaki R."/>
            <person name="Mahakham W."/>
            <person name="Heman W."/>
            <person name="Sekimoto H."/>
            <person name="Kawachi M."/>
            <person name="Minakuchi Y."/>
            <person name="Toyoda A."/>
            <person name="Nozaki H."/>
        </authorList>
    </citation>
    <scope>NUCLEOTIDE SEQUENCE [LARGE SCALE GENOMIC DNA]</scope>
    <source>
        <strain evidence="3 4">NIES-4468</strain>
    </source>
</reference>
<feature type="compositionally biased region" description="Low complexity" evidence="1">
    <location>
        <begin position="61"/>
        <end position="70"/>
    </location>
</feature>
<feature type="region of interest" description="Disordered" evidence="1">
    <location>
        <begin position="45"/>
        <end position="70"/>
    </location>
</feature>
<sequence>MATHIFTYSRGLFMMQLSPVGKHARAFGHQRPYFLTSQRKAPCLPWASNSPDPTPSPEPAMPSASEPVASEARNLTTWRYAKLKDPGFGPWFIGMAFLPFVLLLVPLLSSPPMPPAAAP</sequence>
<dbReference type="EMBL" id="BSDZ01000119">
    <property type="protein sequence ID" value="GLI71718.1"/>
    <property type="molecule type" value="Genomic_DNA"/>
</dbReference>
<dbReference type="Proteomes" id="UP001165090">
    <property type="component" value="Unassembled WGS sequence"/>
</dbReference>
<keyword evidence="4" id="KW-1185">Reference proteome</keyword>
<keyword evidence="2" id="KW-0812">Transmembrane</keyword>
<comment type="caution">
    <text evidence="3">The sequence shown here is derived from an EMBL/GenBank/DDBJ whole genome shotgun (WGS) entry which is preliminary data.</text>
</comment>
<accession>A0ABQ5SNX1</accession>
<evidence type="ECO:0000256" key="1">
    <source>
        <dbReference type="SAM" id="MobiDB-lite"/>
    </source>
</evidence>
<evidence type="ECO:0000256" key="2">
    <source>
        <dbReference type="SAM" id="Phobius"/>
    </source>
</evidence>
<evidence type="ECO:0000313" key="3">
    <source>
        <dbReference type="EMBL" id="GLI71718.1"/>
    </source>
</evidence>
<protein>
    <submittedName>
        <fullName evidence="3">Uncharacterized protein</fullName>
    </submittedName>
</protein>